<evidence type="ECO:0000313" key="2">
    <source>
        <dbReference type="EMBL" id="KAJ1963982.1"/>
    </source>
</evidence>
<gene>
    <name evidence="2" type="ORF">IWQ62_003064</name>
</gene>
<dbReference type="InterPro" id="IPR052523">
    <property type="entry name" value="Trichothecene_AcTrans"/>
</dbReference>
<dbReference type="SUPFAM" id="SSF55729">
    <property type="entry name" value="Acyl-CoA N-acyltransferases (Nat)"/>
    <property type="match status" value="1"/>
</dbReference>
<dbReference type="PANTHER" id="PTHR42791">
    <property type="entry name" value="GNAT FAMILY ACETYLTRANSFERASE"/>
    <property type="match status" value="1"/>
</dbReference>
<comment type="caution">
    <text evidence="2">The sequence shown here is derived from an EMBL/GenBank/DDBJ whole genome shotgun (WGS) entry which is preliminary data.</text>
</comment>
<name>A0A9W8E6L8_9FUNG</name>
<dbReference type="AlphaFoldDB" id="A0A9W8E6L8"/>
<accession>A0A9W8E6L8</accession>
<dbReference type="InterPro" id="IPR016181">
    <property type="entry name" value="Acyl_CoA_acyltransferase"/>
</dbReference>
<organism evidence="2 3">
    <name type="scientific">Dispira parvispora</name>
    <dbReference type="NCBI Taxonomy" id="1520584"/>
    <lineage>
        <taxon>Eukaryota</taxon>
        <taxon>Fungi</taxon>
        <taxon>Fungi incertae sedis</taxon>
        <taxon>Zoopagomycota</taxon>
        <taxon>Kickxellomycotina</taxon>
        <taxon>Dimargaritomycetes</taxon>
        <taxon>Dimargaritales</taxon>
        <taxon>Dimargaritaceae</taxon>
        <taxon>Dispira</taxon>
    </lineage>
</organism>
<feature type="domain" description="N-acetyltransferase" evidence="1">
    <location>
        <begin position="160"/>
        <end position="344"/>
    </location>
</feature>
<evidence type="ECO:0000313" key="3">
    <source>
        <dbReference type="Proteomes" id="UP001150925"/>
    </source>
</evidence>
<dbReference type="PANTHER" id="PTHR42791:SF1">
    <property type="entry name" value="N-ACETYLTRANSFERASE DOMAIN-CONTAINING PROTEIN"/>
    <property type="match status" value="1"/>
</dbReference>
<evidence type="ECO:0000259" key="1">
    <source>
        <dbReference type="PROSITE" id="PS51186"/>
    </source>
</evidence>
<sequence>MGNSSVLNEFLYWTLAYCASLANKVCKFPWGVAYLNAENPTHHQSNQAHVLVPLAKCVVKDSVSSSPTLTSVLADITTLYSSHGIVPRVIIYPELQPLEKNKGEEKLSLSLRTAHQAWRNSQQASESLSILQYDPRDTTRATRPDAEQYRGVSTFADSEAIVRKAHMDDLDEASHVVKAAFGYDQIDDTAWIRPKLEKQLDHPDKFDIYVMTWGCRTTGEKANPSLNTSYQPSRRGPGVQEVDHSQYREHKVVGIAVVFHPPEKEPVWPSCSISTPVHLVQMIAIHPDYQKRGLGTLLLRTLCQKTPSHTKLYIETTSSDSKRLYTQCGFKEVGVVDSVEFWLD</sequence>
<dbReference type="EMBL" id="JANBPY010000752">
    <property type="protein sequence ID" value="KAJ1963982.1"/>
    <property type="molecule type" value="Genomic_DNA"/>
</dbReference>
<proteinExistence type="predicted"/>
<dbReference type="Proteomes" id="UP001150925">
    <property type="component" value="Unassembled WGS sequence"/>
</dbReference>
<keyword evidence="3" id="KW-1185">Reference proteome</keyword>
<dbReference type="GO" id="GO:0016747">
    <property type="term" value="F:acyltransferase activity, transferring groups other than amino-acyl groups"/>
    <property type="evidence" value="ECO:0007669"/>
    <property type="project" value="InterPro"/>
</dbReference>
<dbReference type="Pfam" id="PF00583">
    <property type="entry name" value="Acetyltransf_1"/>
    <property type="match status" value="1"/>
</dbReference>
<dbReference type="Gene3D" id="3.40.630.30">
    <property type="match status" value="1"/>
</dbReference>
<dbReference type="OrthoDB" id="2744543at2759"/>
<dbReference type="PROSITE" id="PS51186">
    <property type="entry name" value="GNAT"/>
    <property type="match status" value="1"/>
</dbReference>
<protein>
    <recommendedName>
        <fullName evidence="1">N-acetyltransferase domain-containing protein</fullName>
    </recommendedName>
</protein>
<dbReference type="InterPro" id="IPR000182">
    <property type="entry name" value="GNAT_dom"/>
</dbReference>
<reference evidence="2" key="1">
    <citation type="submission" date="2022-07" db="EMBL/GenBank/DDBJ databases">
        <title>Phylogenomic reconstructions and comparative analyses of Kickxellomycotina fungi.</title>
        <authorList>
            <person name="Reynolds N.K."/>
            <person name="Stajich J.E."/>
            <person name="Barry K."/>
            <person name="Grigoriev I.V."/>
            <person name="Crous P."/>
            <person name="Smith M.E."/>
        </authorList>
    </citation>
    <scope>NUCLEOTIDE SEQUENCE</scope>
    <source>
        <strain evidence="2">RSA 1196</strain>
    </source>
</reference>